<dbReference type="InterPro" id="IPR004307">
    <property type="entry name" value="TspO_MBR"/>
</dbReference>
<dbReference type="PANTHER" id="PTHR10057:SF0">
    <property type="entry name" value="TRANSLOCATOR PROTEIN"/>
    <property type="match status" value="1"/>
</dbReference>
<name>A0AAF3J787_9BILA</name>
<dbReference type="PANTHER" id="PTHR10057">
    <property type="entry name" value="PERIPHERAL-TYPE BENZODIAZEPINE RECEPTOR"/>
    <property type="match status" value="1"/>
</dbReference>
<dbReference type="Pfam" id="PF03073">
    <property type="entry name" value="TspO_MBR"/>
    <property type="match status" value="1"/>
</dbReference>
<feature type="transmembrane region" description="Helical" evidence="6">
    <location>
        <begin position="184"/>
        <end position="205"/>
    </location>
</feature>
<feature type="transmembrane region" description="Helical" evidence="6">
    <location>
        <begin position="97"/>
        <end position="119"/>
    </location>
</feature>
<evidence type="ECO:0000313" key="7">
    <source>
        <dbReference type="Proteomes" id="UP000887575"/>
    </source>
</evidence>
<comment type="subcellular location">
    <subcellularLocation>
        <location evidence="1">Membrane</location>
        <topology evidence="1">Multi-pass membrane protein</topology>
    </subcellularLocation>
</comment>
<dbReference type="GO" id="GO:0033013">
    <property type="term" value="P:tetrapyrrole metabolic process"/>
    <property type="evidence" value="ECO:0007669"/>
    <property type="project" value="UniProtKB-ARBA"/>
</dbReference>
<dbReference type="WBParaSite" id="MBELARI_LOCUS20565">
    <property type="protein sequence ID" value="MBELARI_LOCUS20565"/>
    <property type="gene ID" value="MBELARI_LOCUS20565"/>
</dbReference>
<evidence type="ECO:0000256" key="3">
    <source>
        <dbReference type="ARBA" id="ARBA00022692"/>
    </source>
</evidence>
<evidence type="ECO:0000256" key="1">
    <source>
        <dbReference type="ARBA" id="ARBA00004141"/>
    </source>
</evidence>
<dbReference type="Proteomes" id="UP000887575">
    <property type="component" value="Unassembled WGS sequence"/>
</dbReference>
<keyword evidence="7" id="KW-1185">Reference proteome</keyword>
<dbReference type="Gene3D" id="1.20.1260.100">
    <property type="entry name" value="TspO/MBR protein"/>
    <property type="match status" value="1"/>
</dbReference>
<dbReference type="CDD" id="cd15904">
    <property type="entry name" value="TSPO_MBR"/>
    <property type="match status" value="1"/>
</dbReference>
<evidence type="ECO:0000256" key="6">
    <source>
        <dbReference type="SAM" id="Phobius"/>
    </source>
</evidence>
<dbReference type="GO" id="GO:0005741">
    <property type="term" value="C:mitochondrial outer membrane"/>
    <property type="evidence" value="ECO:0007669"/>
    <property type="project" value="TreeGrafter"/>
</dbReference>
<dbReference type="InterPro" id="IPR038330">
    <property type="entry name" value="TspO/MBR-related_sf"/>
</dbReference>
<proteinExistence type="inferred from homology"/>
<organism evidence="7 8">
    <name type="scientific">Mesorhabditis belari</name>
    <dbReference type="NCBI Taxonomy" id="2138241"/>
    <lineage>
        <taxon>Eukaryota</taxon>
        <taxon>Metazoa</taxon>
        <taxon>Ecdysozoa</taxon>
        <taxon>Nematoda</taxon>
        <taxon>Chromadorea</taxon>
        <taxon>Rhabditida</taxon>
        <taxon>Rhabditina</taxon>
        <taxon>Rhabditomorpha</taxon>
        <taxon>Rhabditoidea</taxon>
        <taxon>Rhabditidae</taxon>
        <taxon>Mesorhabditinae</taxon>
        <taxon>Mesorhabditis</taxon>
    </lineage>
</organism>
<feature type="transmembrane region" description="Helical" evidence="6">
    <location>
        <begin position="158"/>
        <end position="178"/>
    </location>
</feature>
<evidence type="ECO:0000313" key="8">
    <source>
        <dbReference type="WBParaSite" id="MBELARI_LOCUS20565"/>
    </source>
</evidence>
<keyword evidence="3 6" id="KW-0812">Transmembrane</keyword>
<accession>A0AAF3J787</accession>
<keyword evidence="4 6" id="KW-1133">Transmembrane helix</keyword>
<reference evidence="8" key="1">
    <citation type="submission" date="2024-02" db="UniProtKB">
        <authorList>
            <consortium name="WormBaseParasite"/>
        </authorList>
    </citation>
    <scope>IDENTIFICATION</scope>
</reference>
<evidence type="ECO:0000256" key="2">
    <source>
        <dbReference type="ARBA" id="ARBA00007524"/>
    </source>
</evidence>
<dbReference type="FunFam" id="1.20.1260.100:FF:000001">
    <property type="entry name" value="translocator protein 2"/>
    <property type="match status" value="1"/>
</dbReference>
<evidence type="ECO:0000256" key="5">
    <source>
        <dbReference type="ARBA" id="ARBA00023136"/>
    </source>
</evidence>
<keyword evidence="5 6" id="KW-0472">Membrane</keyword>
<protein>
    <submittedName>
        <fullName evidence="8">Uncharacterized protein</fullName>
    </submittedName>
</protein>
<feature type="transmembrane region" description="Helical" evidence="6">
    <location>
        <begin position="131"/>
        <end position="151"/>
    </location>
</feature>
<comment type="similarity">
    <text evidence="2">Belongs to the TspO/BZRP family.</text>
</comment>
<dbReference type="AlphaFoldDB" id="A0AAF3J787"/>
<sequence length="215" mass="24184">MRVLETEIPRPEMPGETLALPPQPKLPGFVTTTKPDLDNFVNRNMPFWTTQDTRNAILATLIPGGAAAIGLTSFMRDAETMKWWEVIRKPSWAPKDVRFYATMDLLTMSPLGYASYLVYKNGGGFDYNDTRLALGLYGANLVIALATIPYIKKRRLTCIANNTVLIHITAAAAVYTFYKIDRRAGLLMVPYSLWTGFYALLTWAIKKENDPVKNI</sequence>
<evidence type="ECO:0000256" key="4">
    <source>
        <dbReference type="ARBA" id="ARBA00022989"/>
    </source>
</evidence>
<feature type="transmembrane region" description="Helical" evidence="6">
    <location>
        <begin position="56"/>
        <end position="76"/>
    </location>
</feature>